<dbReference type="PANTHER" id="PTHR30287:SF1">
    <property type="entry name" value="INNER MEMBRANE PROTEIN"/>
    <property type="match status" value="1"/>
</dbReference>
<evidence type="ECO:0000256" key="1">
    <source>
        <dbReference type="ARBA" id="ARBA00004651"/>
    </source>
</evidence>
<keyword evidence="3 7" id="KW-0812">Transmembrane</keyword>
<keyword evidence="4 7" id="KW-1133">Transmembrane helix</keyword>
<feature type="transmembrane region" description="Helical" evidence="7">
    <location>
        <begin position="598"/>
        <end position="625"/>
    </location>
</feature>
<sequence length="1080" mass="122826">MKNALFKDTFREIRRTLSRFLSIFAIVALGVSFFAGLKATSPDMKITADKYFDDYRLMDIRVISTMGFNDNDINAIKKVSGAEGIFPSYSMDALVNVNDKDRVVKILTVPMDKIHNPDKSYINRIKLVEGRYPEKPGECLAERGKMLESSMSIGSTLKLSSGSDKDISESLKTDEFTIVGIVETPYYISFERGTSTIGNGKINSFIMIPEEDFNMSVYTDVFITVKEAREVLCYDDEYDNILDPIKESIKNIGKDRAKMRYDEVILEANQELNANKRELEEAEEKQRIELSDAESKLEKAKKQIEDGEKELNKKEREFNTLIKDAESKLKEESKKLEDGEKEYNLKLQSFNEMKIQSKEKFLEAEQKIDYAQKEIDKKEAEINQLKTTLSSITNEEEKAKIKAIIETGEKELSYAKAQLASSRTELENNKMSISKGENELANAKKTLIVGKEQLEKERERLEESKKKASDEFLAAHKKLDNSKKDFEKGQKEYEDAKTKSNNKIEEAHKKIADAEKEIKKLEKPKWYVIKRSETLDFIDYGMAADRIDAISQVFPVFFFVIAVLVCLTTMTRMVDEQRTYIGTFKALGYSGTAIASKYLIYATAASISGSIVGLLVGFKVFPTVIFNAYRIMYTMPPIITEFNVFYAIISTAFAVLATTLAALVACYNELVETPALLMRPKSPKAGKRILLERIKFIWSRFNFTQKVTARNLFRYKKRFIMTIVGISGCTALLLAGFGLKDSIVSIATKQFDEIYQYDMAIELKNGIKSGEAIDLINIMDKDSRISDYMFMKEQNIDIGKGSTEKTVSLIVPENIDNIRNFIVLRNRTTGETVPFNNEGVVLTEKLAKILEVEIGDEIYIKDENNKINVKVIGITENYVAHYIYMSPNLFESIYEENIEFQKIVAKTTEISESFEDKISRDLLKDDEVASINFTTGVSKNFKDIIGSLNYVVLVLIASAGALAFVVLYNLTNINVSERIREIATIKVLGFYDKEVSTYVYRENFILTLIGMMLGLILGTFLHKFIVVTGEIEYVMFGRNINAISYVYSSMLTILFAGLVNFVMYFRLKRVGMVESLKSVD</sequence>
<reference evidence="10 11" key="1">
    <citation type="submission" date="2021-06" db="EMBL/GenBank/DDBJ databases">
        <authorList>
            <person name="Sun Q."/>
            <person name="Li D."/>
        </authorList>
    </citation>
    <scope>NUCLEOTIDE SEQUENCE [LARGE SCALE GENOMIC DNA]</scope>
    <source>
        <strain evidence="10 11">MSJ-40</strain>
    </source>
</reference>
<name>A0ABS6E6G6_9FIRM</name>
<dbReference type="PANTHER" id="PTHR30287">
    <property type="entry name" value="MEMBRANE COMPONENT OF PREDICTED ABC SUPERFAMILY METABOLITE UPTAKE TRANSPORTER"/>
    <property type="match status" value="1"/>
</dbReference>
<dbReference type="Proteomes" id="UP000749471">
    <property type="component" value="Unassembled WGS sequence"/>
</dbReference>
<dbReference type="InterPro" id="IPR038766">
    <property type="entry name" value="Membrane_comp_ABC_pdt"/>
</dbReference>
<dbReference type="RefSeq" id="WP_216518955.1">
    <property type="nucleotide sequence ID" value="NZ_JAHLPM010000006.1"/>
</dbReference>
<feature type="transmembrane region" description="Helical" evidence="7">
    <location>
        <begin position="1004"/>
        <end position="1025"/>
    </location>
</feature>
<keyword evidence="2" id="KW-1003">Cell membrane</keyword>
<evidence type="ECO:0000256" key="6">
    <source>
        <dbReference type="SAM" id="Coils"/>
    </source>
</evidence>
<feature type="transmembrane region" description="Helical" evidence="7">
    <location>
        <begin position="20"/>
        <end position="37"/>
    </location>
</feature>
<proteinExistence type="predicted"/>
<feature type="transmembrane region" description="Helical" evidence="7">
    <location>
        <begin position="719"/>
        <end position="739"/>
    </location>
</feature>
<evidence type="ECO:0000256" key="4">
    <source>
        <dbReference type="ARBA" id="ARBA00022989"/>
    </source>
</evidence>
<protein>
    <submittedName>
        <fullName evidence="10">FtsX-like permease family protein</fullName>
    </submittedName>
</protein>
<feature type="domain" description="ABC3 transporter permease C-terminal" evidence="8">
    <location>
        <begin position="954"/>
        <end position="1068"/>
    </location>
</feature>
<evidence type="ECO:0000313" key="11">
    <source>
        <dbReference type="Proteomes" id="UP000749471"/>
    </source>
</evidence>
<keyword evidence="6" id="KW-0175">Coiled coil</keyword>
<dbReference type="InterPro" id="IPR003838">
    <property type="entry name" value="ABC3_permease_C"/>
</dbReference>
<feature type="coiled-coil region" evidence="6">
    <location>
        <begin position="440"/>
        <end position="524"/>
    </location>
</feature>
<feature type="transmembrane region" description="Helical" evidence="7">
    <location>
        <begin position="553"/>
        <end position="570"/>
    </location>
</feature>
<evidence type="ECO:0000256" key="7">
    <source>
        <dbReference type="SAM" id="Phobius"/>
    </source>
</evidence>
<feature type="coiled-coil region" evidence="6">
    <location>
        <begin position="262"/>
        <end position="402"/>
    </location>
</feature>
<comment type="subcellular location">
    <subcellularLocation>
        <location evidence="1">Cell membrane</location>
        <topology evidence="1">Multi-pass membrane protein</topology>
    </subcellularLocation>
</comment>
<feature type="transmembrane region" description="Helical" evidence="7">
    <location>
        <begin position="1045"/>
        <end position="1067"/>
    </location>
</feature>
<feature type="domain" description="ABC3 transporter permease C-terminal" evidence="8">
    <location>
        <begin position="553"/>
        <end position="666"/>
    </location>
</feature>
<dbReference type="Pfam" id="PF12704">
    <property type="entry name" value="MacB_PCD"/>
    <property type="match status" value="1"/>
</dbReference>
<keyword evidence="11" id="KW-1185">Reference proteome</keyword>
<comment type="caution">
    <text evidence="10">The sequence shown here is derived from an EMBL/GenBank/DDBJ whole genome shotgun (WGS) entry which is preliminary data.</text>
</comment>
<dbReference type="Pfam" id="PF02687">
    <property type="entry name" value="FtsX"/>
    <property type="match status" value="2"/>
</dbReference>
<dbReference type="InterPro" id="IPR025857">
    <property type="entry name" value="MacB_PCD"/>
</dbReference>
<evidence type="ECO:0000313" key="10">
    <source>
        <dbReference type="EMBL" id="MBU5438126.1"/>
    </source>
</evidence>
<evidence type="ECO:0000259" key="9">
    <source>
        <dbReference type="Pfam" id="PF12704"/>
    </source>
</evidence>
<evidence type="ECO:0000256" key="3">
    <source>
        <dbReference type="ARBA" id="ARBA00022692"/>
    </source>
</evidence>
<organism evidence="10 11">
    <name type="scientific">Tissierella simiarum</name>
    <dbReference type="NCBI Taxonomy" id="2841534"/>
    <lineage>
        <taxon>Bacteria</taxon>
        <taxon>Bacillati</taxon>
        <taxon>Bacillota</taxon>
        <taxon>Tissierellia</taxon>
        <taxon>Tissierellales</taxon>
        <taxon>Tissierellaceae</taxon>
        <taxon>Tissierella</taxon>
    </lineage>
</organism>
<evidence type="ECO:0000259" key="8">
    <source>
        <dbReference type="Pfam" id="PF02687"/>
    </source>
</evidence>
<evidence type="ECO:0000256" key="5">
    <source>
        <dbReference type="ARBA" id="ARBA00023136"/>
    </source>
</evidence>
<feature type="domain" description="MacB-like periplasmic core" evidence="9">
    <location>
        <begin position="723"/>
        <end position="899"/>
    </location>
</feature>
<evidence type="ECO:0000256" key="2">
    <source>
        <dbReference type="ARBA" id="ARBA00022475"/>
    </source>
</evidence>
<gene>
    <name evidence="10" type="ORF">KQI42_08910</name>
</gene>
<dbReference type="EMBL" id="JAHLPM010000006">
    <property type="protein sequence ID" value="MBU5438126.1"/>
    <property type="molecule type" value="Genomic_DNA"/>
</dbReference>
<feature type="transmembrane region" description="Helical" evidence="7">
    <location>
        <begin position="948"/>
        <end position="970"/>
    </location>
</feature>
<keyword evidence="5 7" id="KW-0472">Membrane</keyword>
<accession>A0ABS6E6G6</accession>
<feature type="transmembrane region" description="Helical" evidence="7">
    <location>
        <begin position="645"/>
        <end position="671"/>
    </location>
</feature>